<dbReference type="EMBL" id="QKZL01000007">
    <property type="protein sequence ID" value="PZX16330.1"/>
    <property type="molecule type" value="Genomic_DNA"/>
</dbReference>
<evidence type="ECO:0000313" key="2">
    <source>
        <dbReference type="Proteomes" id="UP000248916"/>
    </source>
</evidence>
<dbReference type="InterPro" id="IPR050114">
    <property type="entry name" value="UPF0173_UPF0282_UlaG_hydrolase"/>
</dbReference>
<dbReference type="InterPro" id="IPR036866">
    <property type="entry name" value="RibonucZ/Hydroxyglut_hydro"/>
</dbReference>
<dbReference type="AlphaFoldDB" id="A0A2W7N8G6"/>
<dbReference type="Pfam" id="PF13483">
    <property type="entry name" value="Lactamase_B_3"/>
    <property type="match status" value="1"/>
</dbReference>
<reference evidence="1 2" key="1">
    <citation type="submission" date="2018-06" db="EMBL/GenBank/DDBJ databases">
        <title>Genomic Encyclopedia of Archaeal and Bacterial Type Strains, Phase II (KMG-II): from individual species to whole genera.</title>
        <authorList>
            <person name="Goeker M."/>
        </authorList>
    </citation>
    <scope>NUCLEOTIDE SEQUENCE [LARGE SCALE GENOMIC DNA]</scope>
    <source>
        <strain evidence="1 2">DSM 22009</strain>
    </source>
</reference>
<evidence type="ECO:0000313" key="1">
    <source>
        <dbReference type="EMBL" id="PZX16330.1"/>
    </source>
</evidence>
<dbReference type="RefSeq" id="WP_111537353.1">
    <property type="nucleotide sequence ID" value="NZ_QKZL01000007.1"/>
</dbReference>
<dbReference type="PANTHER" id="PTHR43546">
    <property type="entry name" value="UPF0173 METAL-DEPENDENT HYDROLASE MJ1163-RELATED"/>
    <property type="match status" value="1"/>
</dbReference>
<proteinExistence type="predicted"/>
<gene>
    <name evidence="1" type="ORF">LX81_02182</name>
</gene>
<accession>A0A2W7N8G6</accession>
<dbReference type="InterPro" id="IPR006311">
    <property type="entry name" value="TAT_signal"/>
</dbReference>
<protein>
    <submittedName>
        <fullName evidence="1">Secreted protein</fullName>
    </submittedName>
</protein>
<sequence>MTSRRTFLTMTAATGAAITILPFASRAQGGGENVFPTDSGEIVVHPIEHASFVMETPVGVIIVDPVGDPSLYADFPDPDLILITHEHGDHFNQETLDAISSARTQMIVNTAVYDMLPEAMRAMTQQMGNGETTDVLGFDVEAVPAYNITEGRLDYHPMGRDNGYILSIDGLRIYIAGDTEGTEEMRALDEIDIAFVPMNLPFTMDATQAADAVAAFAPAYVYPYHYRGRDGGTQDPQEFAQLLGETDAGTEVRIGEWYPNGMG</sequence>
<name>A0A2W7N8G6_9RHOB</name>
<dbReference type="SUPFAM" id="SSF56281">
    <property type="entry name" value="Metallo-hydrolase/oxidoreductase"/>
    <property type="match status" value="1"/>
</dbReference>
<dbReference type="NCBIfam" id="TIGR01409">
    <property type="entry name" value="TAT_signal_seq"/>
    <property type="match status" value="1"/>
</dbReference>
<dbReference type="Gene3D" id="3.60.15.10">
    <property type="entry name" value="Ribonuclease Z/Hydroxyacylglutathione hydrolase-like"/>
    <property type="match status" value="1"/>
</dbReference>
<organism evidence="1 2">
    <name type="scientific">Palleronia aestuarii</name>
    <dbReference type="NCBI Taxonomy" id="568105"/>
    <lineage>
        <taxon>Bacteria</taxon>
        <taxon>Pseudomonadati</taxon>
        <taxon>Pseudomonadota</taxon>
        <taxon>Alphaproteobacteria</taxon>
        <taxon>Rhodobacterales</taxon>
        <taxon>Roseobacteraceae</taxon>
        <taxon>Palleronia</taxon>
    </lineage>
</organism>
<keyword evidence="2" id="KW-1185">Reference proteome</keyword>
<dbReference type="PANTHER" id="PTHR43546:SF3">
    <property type="entry name" value="UPF0173 METAL-DEPENDENT HYDROLASE MJ1163"/>
    <property type="match status" value="1"/>
</dbReference>
<comment type="caution">
    <text evidence="1">The sequence shown here is derived from an EMBL/GenBank/DDBJ whole genome shotgun (WGS) entry which is preliminary data.</text>
</comment>
<dbReference type="Proteomes" id="UP000248916">
    <property type="component" value="Unassembled WGS sequence"/>
</dbReference>
<dbReference type="OrthoDB" id="9805728at2"/>
<dbReference type="PROSITE" id="PS51318">
    <property type="entry name" value="TAT"/>
    <property type="match status" value="1"/>
</dbReference>
<dbReference type="InterPro" id="IPR019546">
    <property type="entry name" value="TAT_signal_bac_arc"/>
</dbReference>